<dbReference type="SUPFAM" id="SSF52172">
    <property type="entry name" value="CheY-like"/>
    <property type="match status" value="1"/>
</dbReference>
<feature type="modified residue" description="4-aspartylphosphate" evidence="3">
    <location>
        <position position="55"/>
    </location>
</feature>
<proteinExistence type="predicted"/>
<keyword evidence="6" id="KW-1185">Reference proteome</keyword>
<dbReference type="InterPro" id="IPR011006">
    <property type="entry name" value="CheY-like_superfamily"/>
</dbReference>
<dbReference type="PANTHER" id="PTHR42713:SF3">
    <property type="entry name" value="TRANSCRIPTIONAL REGULATORY PROTEIN HPTR"/>
    <property type="match status" value="1"/>
</dbReference>
<keyword evidence="3" id="KW-0597">Phosphoprotein</keyword>
<evidence type="ECO:0000256" key="2">
    <source>
        <dbReference type="ARBA" id="ARBA00023125"/>
    </source>
</evidence>
<keyword evidence="1" id="KW-0963">Cytoplasm</keyword>
<evidence type="ECO:0000256" key="3">
    <source>
        <dbReference type="PROSITE-ProRule" id="PRU00169"/>
    </source>
</evidence>
<evidence type="ECO:0000313" key="6">
    <source>
        <dbReference type="Proteomes" id="UP001519887"/>
    </source>
</evidence>
<dbReference type="Pfam" id="PF00072">
    <property type="entry name" value="Response_reg"/>
    <property type="match status" value="1"/>
</dbReference>
<dbReference type="PROSITE" id="PS50110">
    <property type="entry name" value="RESPONSE_REGULATORY"/>
    <property type="match status" value="1"/>
</dbReference>
<dbReference type="EMBL" id="JAHZIK010000328">
    <property type="protein sequence ID" value="MBW7455248.1"/>
    <property type="molecule type" value="Genomic_DNA"/>
</dbReference>
<dbReference type="Proteomes" id="UP001519887">
    <property type="component" value="Unassembled WGS sequence"/>
</dbReference>
<evidence type="ECO:0000259" key="4">
    <source>
        <dbReference type="PROSITE" id="PS50110"/>
    </source>
</evidence>
<organism evidence="5 6">
    <name type="scientific">Paenibacillus sepulcri</name>
    <dbReference type="NCBI Taxonomy" id="359917"/>
    <lineage>
        <taxon>Bacteria</taxon>
        <taxon>Bacillati</taxon>
        <taxon>Bacillota</taxon>
        <taxon>Bacilli</taxon>
        <taxon>Bacillales</taxon>
        <taxon>Paenibacillaceae</taxon>
        <taxon>Paenibacillus</taxon>
    </lineage>
</organism>
<accession>A0ABS7C2V9</accession>
<feature type="domain" description="Response regulatory" evidence="4">
    <location>
        <begin position="3"/>
        <end position="120"/>
    </location>
</feature>
<dbReference type="CDD" id="cd17536">
    <property type="entry name" value="REC_YesN-like"/>
    <property type="match status" value="1"/>
</dbReference>
<reference evidence="5 6" key="1">
    <citation type="submission" date="2021-07" db="EMBL/GenBank/DDBJ databases">
        <title>Paenibacillus radiodurans sp. nov., isolated from the southeastern edge of Tengger Desert.</title>
        <authorList>
            <person name="Zhang G."/>
        </authorList>
    </citation>
    <scope>NUCLEOTIDE SEQUENCE [LARGE SCALE GENOMIC DNA]</scope>
    <source>
        <strain evidence="5 6">CCM 7311</strain>
    </source>
</reference>
<dbReference type="Gene3D" id="3.40.50.2300">
    <property type="match status" value="1"/>
</dbReference>
<dbReference type="InterPro" id="IPR001789">
    <property type="entry name" value="Sig_transdc_resp-reg_receiver"/>
</dbReference>
<protein>
    <submittedName>
        <fullName evidence="5">Response regulator</fullName>
    </submittedName>
</protein>
<dbReference type="SMART" id="SM00448">
    <property type="entry name" value="REC"/>
    <property type="match status" value="1"/>
</dbReference>
<sequence>MLNVLLADDEPYIIRGLAKLIDWESLGFTIIGEAYNGKELLSSIERSLPSLVIADISMPGMTGIDVLKEIQSRGLPTKVIFVSAYQEFSYAKDAVSYGAVDYLVKPVDRAKLEEVVMRTAALIRESTVQVTAQSRLQVFEQQQQQQRIGELFERLTDRERLGDLAETARELAGKHPGKCISVILV</sequence>
<name>A0ABS7C2V9_9BACL</name>
<dbReference type="InterPro" id="IPR051552">
    <property type="entry name" value="HptR"/>
</dbReference>
<gene>
    <name evidence="5" type="ORF">K0U00_14575</name>
</gene>
<evidence type="ECO:0000256" key="1">
    <source>
        <dbReference type="ARBA" id="ARBA00022490"/>
    </source>
</evidence>
<comment type="caution">
    <text evidence="5">The sequence shown here is derived from an EMBL/GenBank/DDBJ whole genome shotgun (WGS) entry which is preliminary data.</text>
</comment>
<evidence type="ECO:0000313" key="5">
    <source>
        <dbReference type="EMBL" id="MBW7455248.1"/>
    </source>
</evidence>
<dbReference type="PANTHER" id="PTHR42713">
    <property type="entry name" value="HISTIDINE KINASE-RELATED"/>
    <property type="match status" value="1"/>
</dbReference>
<feature type="non-terminal residue" evidence="5">
    <location>
        <position position="185"/>
    </location>
</feature>
<keyword evidence="2" id="KW-0238">DNA-binding</keyword>